<dbReference type="PRINTS" id="PR01415">
    <property type="entry name" value="ANKYRIN"/>
</dbReference>
<feature type="repeat" description="ANK" evidence="2">
    <location>
        <begin position="576"/>
        <end position="608"/>
    </location>
</feature>
<gene>
    <name evidence="6" type="ORF">C8F04DRAFT_1392947</name>
</gene>
<dbReference type="Pfam" id="PF12796">
    <property type="entry name" value="Ank_2"/>
    <property type="match status" value="2"/>
</dbReference>
<dbReference type="Proteomes" id="UP001218188">
    <property type="component" value="Unassembled WGS sequence"/>
</dbReference>
<feature type="domain" description="Nephrocystin 3-like N-terminal" evidence="5">
    <location>
        <begin position="107"/>
        <end position="265"/>
    </location>
</feature>
<keyword evidence="1" id="KW-0677">Repeat</keyword>
<comment type="caution">
    <text evidence="6">The sequence shown here is derived from an EMBL/GenBank/DDBJ whole genome shotgun (WGS) entry which is preliminary data.</text>
</comment>
<reference evidence="6" key="1">
    <citation type="submission" date="2023-03" db="EMBL/GenBank/DDBJ databases">
        <title>Massive genome expansion in bonnet fungi (Mycena s.s.) driven by repeated elements and novel gene families across ecological guilds.</title>
        <authorList>
            <consortium name="Lawrence Berkeley National Laboratory"/>
            <person name="Harder C.B."/>
            <person name="Miyauchi S."/>
            <person name="Viragh M."/>
            <person name="Kuo A."/>
            <person name="Thoen E."/>
            <person name="Andreopoulos B."/>
            <person name="Lu D."/>
            <person name="Skrede I."/>
            <person name="Drula E."/>
            <person name="Henrissat B."/>
            <person name="Morin E."/>
            <person name="Kohler A."/>
            <person name="Barry K."/>
            <person name="LaButti K."/>
            <person name="Morin E."/>
            <person name="Salamov A."/>
            <person name="Lipzen A."/>
            <person name="Mereny Z."/>
            <person name="Hegedus B."/>
            <person name="Baldrian P."/>
            <person name="Stursova M."/>
            <person name="Weitz H."/>
            <person name="Taylor A."/>
            <person name="Grigoriev I.V."/>
            <person name="Nagy L.G."/>
            <person name="Martin F."/>
            <person name="Kauserud H."/>
        </authorList>
    </citation>
    <scope>NUCLEOTIDE SEQUENCE</scope>
    <source>
        <strain evidence="6">CBHHK200</strain>
    </source>
</reference>
<keyword evidence="2" id="KW-0040">ANK repeat</keyword>
<dbReference type="Gene3D" id="3.40.50.300">
    <property type="entry name" value="P-loop containing nucleotide triphosphate hydrolases"/>
    <property type="match status" value="1"/>
</dbReference>
<dbReference type="InterPro" id="IPR036770">
    <property type="entry name" value="Ankyrin_rpt-contain_sf"/>
</dbReference>
<keyword evidence="7" id="KW-1185">Reference proteome</keyword>
<dbReference type="Pfam" id="PF24883">
    <property type="entry name" value="NPHP3_N"/>
    <property type="match status" value="1"/>
</dbReference>
<feature type="repeat" description="ANK" evidence="2">
    <location>
        <begin position="738"/>
        <end position="770"/>
    </location>
</feature>
<evidence type="ECO:0000256" key="3">
    <source>
        <dbReference type="SAM" id="MobiDB-lite"/>
    </source>
</evidence>
<organism evidence="6 7">
    <name type="scientific">Mycena alexandri</name>
    <dbReference type="NCBI Taxonomy" id="1745969"/>
    <lineage>
        <taxon>Eukaryota</taxon>
        <taxon>Fungi</taxon>
        <taxon>Dikarya</taxon>
        <taxon>Basidiomycota</taxon>
        <taxon>Agaricomycotina</taxon>
        <taxon>Agaricomycetes</taxon>
        <taxon>Agaricomycetidae</taxon>
        <taxon>Agaricales</taxon>
        <taxon>Marasmiineae</taxon>
        <taxon>Mycenaceae</taxon>
        <taxon>Mycena</taxon>
    </lineage>
</organism>
<evidence type="ECO:0000313" key="7">
    <source>
        <dbReference type="Proteomes" id="UP001218188"/>
    </source>
</evidence>
<dbReference type="PANTHER" id="PTHR10039:SF15">
    <property type="entry name" value="NACHT DOMAIN-CONTAINING PROTEIN"/>
    <property type="match status" value="1"/>
</dbReference>
<dbReference type="AlphaFoldDB" id="A0AAD6XAR2"/>
<accession>A0AAD6XAR2</accession>
<feature type="repeat" description="ANK" evidence="2">
    <location>
        <begin position="672"/>
        <end position="704"/>
    </location>
</feature>
<dbReference type="PROSITE" id="PS50088">
    <property type="entry name" value="ANK_REPEAT"/>
    <property type="match status" value="5"/>
</dbReference>
<dbReference type="EMBL" id="JARJCM010000032">
    <property type="protein sequence ID" value="KAJ7038394.1"/>
    <property type="molecule type" value="Genomic_DNA"/>
</dbReference>
<dbReference type="Gene3D" id="1.25.40.20">
    <property type="entry name" value="Ankyrin repeat-containing domain"/>
    <property type="match status" value="1"/>
</dbReference>
<dbReference type="PANTHER" id="PTHR10039">
    <property type="entry name" value="AMELOGENIN"/>
    <property type="match status" value="1"/>
</dbReference>
<evidence type="ECO:0000259" key="4">
    <source>
        <dbReference type="Pfam" id="PF22939"/>
    </source>
</evidence>
<dbReference type="InterPro" id="IPR002110">
    <property type="entry name" value="Ankyrin_rpt"/>
</dbReference>
<dbReference type="PROSITE" id="PS50297">
    <property type="entry name" value="ANK_REP_REGION"/>
    <property type="match status" value="3"/>
</dbReference>
<feature type="repeat" description="ANK" evidence="2">
    <location>
        <begin position="705"/>
        <end position="737"/>
    </location>
</feature>
<dbReference type="InterPro" id="IPR056884">
    <property type="entry name" value="NPHP3-like_N"/>
</dbReference>
<evidence type="ECO:0000259" key="5">
    <source>
        <dbReference type="Pfam" id="PF24883"/>
    </source>
</evidence>
<feature type="compositionally biased region" description="Gly residues" evidence="3">
    <location>
        <begin position="28"/>
        <end position="47"/>
    </location>
</feature>
<proteinExistence type="predicted"/>
<feature type="region of interest" description="Disordered" evidence="3">
    <location>
        <begin position="25"/>
        <end position="50"/>
    </location>
</feature>
<dbReference type="InterPro" id="IPR027417">
    <property type="entry name" value="P-loop_NTPase"/>
</dbReference>
<dbReference type="Pfam" id="PF00023">
    <property type="entry name" value="Ank"/>
    <property type="match status" value="1"/>
</dbReference>
<dbReference type="SUPFAM" id="SSF48403">
    <property type="entry name" value="Ankyrin repeat"/>
    <property type="match status" value="1"/>
</dbReference>
<dbReference type="InterPro" id="IPR054471">
    <property type="entry name" value="GPIID_WHD"/>
</dbReference>
<protein>
    <recommendedName>
        <fullName evidence="8">NACHT domain-containing protein</fullName>
    </recommendedName>
</protein>
<feature type="repeat" description="ANK" evidence="2">
    <location>
        <begin position="609"/>
        <end position="641"/>
    </location>
</feature>
<sequence>MPAPPSLATDTGPVMPRESHTLIQHISGGIGGNGGTGQQGGSGGAGQGPRMTYNIGTVDDFGIHIHTPGPEQQQQMNAMERAKITEWLSPINFFLRQADISQSQQKGTGGWLLADPQFQQWESGSGKTLWCHGISGVGKTVLVSMVVSHLGARFEDNNIGVACAYLDYKEADDQTPVKVLAGLWRQLILGRDIGSAKILYQRHHEKGTPPTLDEVSNVLHAAIREFSQVYIVIDAVDEYPETQRQILLEYITMLGPAVNLMITSRPHIAPDSTLPNLDTLEIRVDEGDIGKYVDAQICMSRLLKKHVQNQPDLQKEIHSKIICTVDGMFLLAKLHMDSLSTKGTVKSVREALKALPKTLNDRYDDAMRRIKEQNEDSRNIANSTLAWVANTKRRLTALELQTALAIEPGTKALDKDNMLDIDTILSACAGLVIVDEQISVVRLVHYTTQEYLDSIQPQQFPDVQTEITCSLLTYLAFDESLEPDLDIPFLEYSQYCLMHAAGPPEHVLNTMILGFLARAPQLRLQNLKRQPTSTVPPWSFDDWPYKPSPLWIAAAANLLETARSILHNGATFQQGSDCSEILVASYYGHLQMVKLLIKHGSDVNVQGGYHGTALYAASINGHKDVVQLLIEHGADVNGYNRSTSQVASDVGWKDMIDILREFSIPVNMQGGHHGSALQAASVIGHQDIAQLLIDHGADVNVQGGYYGSALQAASVMGHQDIVQLLIKYSADVNVQGGYHGSALQAALDVGHNDIVHLLIEHGAGANVHGSDTTLQAVGPPQEWMPFTRPPPLF</sequence>
<feature type="domain" description="GPI inositol-deacylase winged helix" evidence="4">
    <location>
        <begin position="376"/>
        <end position="453"/>
    </location>
</feature>
<evidence type="ECO:0000313" key="6">
    <source>
        <dbReference type="EMBL" id="KAJ7038394.1"/>
    </source>
</evidence>
<name>A0AAD6XAR2_9AGAR</name>
<dbReference type="SUPFAM" id="SSF52540">
    <property type="entry name" value="P-loop containing nucleoside triphosphate hydrolases"/>
    <property type="match status" value="1"/>
</dbReference>
<evidence type="ECO:0000256" key="2">
    <source>
        <dbReference type="PROSITE-ProRule" id="PRU00023"/>
    </source>
</evidence>
<evidence type="ECO:0008006" key="8">
    <source>
        <dbReference type="Google" id="ProtNLM"/>
    </source>
</evidence>
<dbReference type="Pfam" id="PF22939">
    <property type="entry name" value="WHD_GPIID"/>
    <property type="match status" value="1"/>
</dbReference>
<evidence type="ECO:0000256" key="1">
    <source>
        <dbReference type="ARBA" id="ARBA00022737"/>
    </source>
</evidence>
<dbReference type="SMART" id="SM00248">
    <property type="entry name" value="ANK"/>
    <property type="match status" value="6"/>
</dbReference>